<evidence type="ECO:0000256" key="5">
    <source>
        <dbReference type="SAM" id="Phobius"/>
    </source>
</evidence>
<evidence type="ECO:0000256" key="3">
    <source>
        <dbReference type="ARBA" id="ARBA00022989"/>
    </source>
</evidence>
<dbReference type="PANTHER" id="PTHR12714">
    <property type="entry name" value="PROTEIN-S ISOPRENYLCYSTEINE O-METHYLTRANSFERASE"/>
    <property type="match status" value="1"/>
</dbReference>
<evidence type="ECO:0000256" key="2">
    <source>
        <dbReference type="ARBA" id="ARBA00022692"/>
    </source>
</evidence>
<evidence type="ECO:0000256" key="1">
    <source>
        <dbReference type="ARBA" id="ARBA00004127"/>
    </source>
</evidence>
<keyword evidence="7" id="KW-1185">Reference proteome</keyword>
<organism evidence="6 7">
    <name type="scientific">Kingella pumchi</name>
    <dbReference type="NCBI Taxonomy" id="2779506"/>
    <lineage>
        <taxon>Bacteria</taxon>
        <taxon>Pseudomonadati</taxon>
        <taxon>Pseudomonadota</taxon>
        <taxon>Betaproteobacteria</taxon>
        <taxon>Neisseriales</taxon>
        <taxon>Neisseriaceae</taxon>
        <taxon>Kingella</taxon>
    </lineage>
</organism>
<sequence length="148" mass="16401">MELKIPPPVWMLVVAALMKAAALLLPAAGFAGAAWAAWPVALAGVAVIVAGGIAFHRHGTTVNPHTPNNSSRVVTDGIYRYSRNPMYLGMALLLVAWALWLGNAAAWLCIALFVVLINRYQIWPEERILAAKFGDDYRNYCRRTRRWL</sequence>
<comment type="caution">
    <text evidence="6">The sequence shown here is derived from an EMBL/GenBank/DDBJ whole genome shotgun (WGS) entry which is preliminary data.</text>
</comment>
<accession>A0ABS9NJH7</accession>
<dbReference type="PANTHER" id="PTHR12714:SF24">
    <property type="entry name" value="SLR1182 PROTEIN"/>
    <property type="match status" value="1"/>
</dbReference>
<comment type="subcellular location">
    <subcellularLocation>
        <location evidence="1">Endomembrane system</location>
        <topology evidence="1">Multi-pass membrane protein</topology>
    </subcellularLocation>
</comment>
<dbReference type="Gene3D" id="1.20.120.1630">
    <property type="match status" value="1"/>
</dbReference>
<dbReference type="EMBL" id="JAKOOW010000001">
    <property type="protein sequence ID" value="MCG6502937.1"/>
    <property type="molecule type" value="Genomic_DNA"/>
</dbReference>
<reference evidence="6 7" key="1">
    <citation type="submission" date="2022-02" db="EMBL/GenBank/DDBJ databases">
        <title>Genome sequence data of Kingella unionensis sp. nov. strain CICC 24913 (CCUG 75125).</title>
        <authorList>
            <person name="Xiao M."/>
        </authorList>
    </citation>
    <scope>NUCLEOTIDE SEQUENCE [LARGE SCALE GENOMIC DNA]</scope>
    <source>
        <strain evidence="6 7">CICC 24913</strain>
    </source>
</reference>
<dbReference type="Proteomes" id="UP001298424">
    <property type="component" value="Unassembled WGS sequence"/>
</dbReference>
<protein>
    <submittedName>
        <fullName evidence="6">Isoprenylcysteine carboxylmethyltransferase family protein</fullName>
    </submittedName>
</protein>
<evidence type="ECO:0000313" key="7">
    <source>
        <dbReference type="Proteomes" id="UP001298424"/>
    </source>
</evidence>
<keyword evidence="4 5" id="KW-0472">Membrane</keyword>
<keyword evidence="2 5" id="KW-0812">Transmembrane</keyword>
<feature type="transmembrane region" description="Helical" evidence="5">
    <location>
        <begin position="9"/>
        <end position="29"/>
    </location>
</feature>
<dbReference type="Pfam" id="PF04191">
    <property type="entry name" value="PEMT"/>
    <property type="match status" value="1"/>
</dbReference>
<proteinExistence type="predicted"/>
<dbReference type="InterPro" id="IPR007318">
    <property type="entry name" value="Phopholipid_MeTrfase"/>
</dbReference>
<dbReference type="RefSeq" id="WP_238744813.1">
    <property type="nucleotide sequence ID" value="NZ_JAKOOW010000001.1"/>
</dbReference>
<name>A0ABS9NJH7_9NEIS</name>
<evidence type="ECO:0000313" key="6">
    <source>
        <dbReference type="EMBL" id="MCG6502937.1"/>
    </source>
</evidence>
<keyword evidence="3 5" id="KW-1133">Transmembrane helix</keyword>
<feature type="transmembrane region" description="Helical" evidence="5">
    <location>
        <begin position="35"/>
        <end position="55"/>
    </location>
</feature>
<evidence type="ECO:0000256" key="4">
    <source>
        <dbReference type="ARBA" id="ARBA00023136"/>
    </source>
</evidence>
<feature type="transmembrane region" description="Helical" evidence="5">
    <location>
        <begin position="87"/>
        <end position="117"/>
    </location>
</feature>
<gene>
    <name evidence="6" type="ORF">MB824_00250</name>
</gene>